<keyword evidence="2" id="KW-1185">Reference proteome</keyword>
<reference evidence="1" key="1">
    <citation type="submission" date="2023-11" db="EMBL/GenBank/DDBJ databases">
        <authorList>
            <person name="Poullet M."/>
        </authorList>
    </citation>
    <scope>NUCLEOTIDE SEQUENCE</scope>
    <source>
        <strain evidence="1">E1834</strain>
    </source>
</reference>
<name>A0ACB0ZA52_MELEN</name>
<accession>A0ACB0ZA52</accession>
<evidence type="ECO:0000313" key="1">
    <source>
        <dbReference type="EMBL" id="CAK5075383.1"/>
    </source>
</evidence>
<dbReference type="EMBL" id="CAVMJV010000028">
    <property type="protein sequence ID" value="CAK5075383.1"/>
    <property type="molecule type" value="Genomic_DNA"/>
</dbReference>
<gene>
    <name evidence="1" type="ORF">MENTE1834_LOCUS22182</name>
</gene>
<organism evidence="1 2">
    <name type="scientific">Meloidogyne enterolobii</name>
    <name type="common">Root-knot nematode worm</name>
    <name type="synonym">Meloidogyne mayaguensis</name>
    <dbReference type="NCBI Taxonomy" id="390850"/>
    <lineage>
        <taxon>Eukaryota</taxon>
        <taxon>Metazoa</taxon>
        <taxon>Ecdysozoa</taxon>
        <taxon>Nematoda</taxon>
        <taxon>Chromadorea</taxon>
        <taxon>Rhabditida</taxon>
        <taxon>Tylenchina</taxon>
        <taxon>Tylenchomorpha</taxon>
        <taxon>Tylenchoidea</taxon>
        <taxon>Meloidogynidae</taxon>
        <taxon>Meloidogyninae</taxon>
        <taxon>Meloidogyne</taxon>
    </lineage>
</organism>
<evidence type="ECO:0000313" key="2">
    <source>
        <dbReference type="Proteomes" id="UP001497535"/>
    </source>
</evidence>
<dbReference type="Proteomes" id="UP001497535">
    <property type="component" value="Unassembled WGS sequence"/>
</dbReference>
<proteinExistence type="predicted"/>
<comment type="caution">
    <text evidence="1">The sequence shown here is derived from an EMBL/GenBank/DDBJ whole genome shotgun (WGS) entry which is preliminary data.</text>
</comment>
<protein>
    <submittedName>
        <fullName evidence="1">Uncharacterized protein</fullName>
    </submittedName>
</protein>
<sequence length="92" mass="10273">MSIETVPTDLRNLRACLVCSLVKTLHQFEMDGCDNCDRFLGIKGDIEKCKINKKCPGVYAISVSGTLPKIVVQELKQLGIKYKTGQRDKSIK</sequence>